<dbReference type="EMBL" id="JAHLFE010000147">
    <property type="protein sequence ID" value="MBU3844644.1"/>
    <property type="molecule type" value="Genomic_DNA"/>
</dbReference>
<dbReference type="Pfam" id="PF00015">
    <property type="entry name" value="MCPsignal"/>
    <property type="match status" value="1"/>
</dbReference>
<dbReference type="Gene3D" id="1.10.287.950">
    <property type="entry name" value="Methyl-accepting chemotaxis protein"/>
    <property type="match status" value="1"/>
</dbReference>
<evidence type="ECO:0000256" key="1">
    <source>
        <dbReference type="ARBA" id="ARBA00004370"/>
    </source>
</evidence>
<feature type="coiled-coil region" evidence="5">
    <location>
        <begin position="263"/>
        <end position="293"/>
    </location>
</feature>
<dbReference type="Pfam" id="PF08447">
    <property type="entry name" value="PAS_3"/>
    <property type="match status" value="1"/>
</dbReference>
<evidence type="ECO:0000256" key="4">
    <source>
        <dbReference type="PROSITE-ProRule" id="PRU00284"/>
    </source>
</evidence>
<feature type="transmembrane region" description="Helical" evidence="6">
    <location>
        <begin position="145"/>
        <end position="163"/>
    </location>
</feature>
<dbReference type="SMART" id="SM00091">
    <property type="entry name" value="PAS"/>
    <property type="match status" value="1"/>
</dbReference>
<keyword evidence="6" id="KW-0812">Transmembrane</keyword>
<evidence type="ECO:0000256" key="6">
    <source>
        <dbReference type="SAM" id="Phobius"/>
    </source>
</evidence>
<evidence type="ECO:0000313" key="9">
    <source>
        <dbReference type="EMBL" id="MBU3844644.1"/>
    </source>
</evidence>
<sequence>MRVNTPVIDVEHKFPNDPSAKIISVTDLQGNITDVNDTFVAMSGFSREELIGQPQNIVRHPDMPPQIFAAMWKALKAGESFMGIIKNRCKDGSYYWVNAFIMPIIQNGQIVGYESVRTAATDEQIARATRIYKKMREGKQPRKRMDIMAFVCYGLFLISFAHATIHPSVWSNVPCIIITLGIITYIIYRKNHLQKLITRCFDAHPSLINSLIYTRKAGQEGAVLYDIMYNLKEVDTILTRVKETSDRLTAIAQEGLSLQEGSATETTARNQQAKELLSEMQEIADNISNMINDISNSAKETVRNSDSAAKLVSEGKDVANQTMKVIDNLSDSINKIASAIADLASRVDDIEKASVLIKDIASQTNLLALNASIEAARAGEAGRGFAVVADEVRSLSLRTEETTVQIHNLIERFKKTAQETVALAGENQEHAQEGVAQIHATNQKLDEVLASIDNIHALINNVNETVQSQASTADNVNIKVQHISSMSDENVASSNNNLKQMEEVSTISTELNSMISRFSNKDHV</sequence>
<dbReference type="GO" id="GO:0016020">
    <property type="term" value="C:membrane"/>
    <property type="evidence" value="ECO:0007669"/>
    <property type="project" value="UniProtKB-SubCell"/>
</dbReference>
<comment type="similarity">
    <text evidence="3">Belongs to the methyl-accepting chemotaxis (MCP) protein family.</text>
</comment>
<accession>A0A948TGU5</accession>
<dbReference type="SUPFAM" id="SSF55785">
    <property type="entry name" value="PYP-like sensor domain (PAS domain)"/>
    <property type="match status" value="1"/>
</dbReference>
<feature type="domain" description="PAS" evidence="8">
    <location>
        <begin position="23"/>
        <end position="78"/>
    </location>
</feature>
<dbReference type="InterPro" id="IPR035965">
    <property type="entry name" value="PAS-like_dom_sf"/>
</dbReference>
<dbReference type="AlphaFoldDB" id="A0A948TGU5"/>
<dbReference type="CDD" id="cd00130">
    <property type="entry name" value="PAS"/>
    <property type="match status" value="1"/>
</dbReference>
<gene>
    <name evidence="9" type="ORF">H9847_07240</name>
</gene>
<keyword evidence="2 4" id="KW-0807">Transducer</keyword>
<reference evidence="9" key="1">
    <citation type="journal article" date="2021" name="PeerJ">
        <title>Extensive microbial diversity within the chicken gut microbiome revealed by metagenomics and culture.</title>
        <authorList>
            <person name="Gilroy R."/>
            <person name="Ravi A."/>
            <person name="Getino M."/>
            <person name="Pursley I."/>
            <person name="Horton D.L."/>
            <person name="Alikhan N.F."/>
            <person name="Baker D."/>
            <person name="Gharbi K."/>
            <person name="Hall N."/>
            <person name="Watson M."/>
            <person name="Adriaenssens E.M."/>
            <person name="Foster-Nyarko E."/>
            <person name="Jarju S."/>
            <person name="Secka A."/>
            <person name="Antonio M."/>
            <person name="Oren A."/>
            <person name="Chaudhuri R.R."/>
            <person name="La Ragione R."/>
            <person name="Hildebrand F."/>
            <person name="Pallen M.J."/>
        </authorList>
    </citation>
    <scope>NUCLEOTIDE SEQUENCE</scope>
    <source>
        <strain evidence="9">378</strain>
    </source>
</reference>
<dbReference type="Gene3D" id="3.30.450.20">
    <property type="entry name" value="PAS domain"/>
    <property type="match status" value="1"/>
</dbReference>
<evidence type="ECO:0000256" key="5">
    <source>
        <dbReference type="SAM" id="Coils"/>
    </source>
</evidence>
<dbReference type="InterPro" id="IPR004089">
    <property type="entry name" value="MCPsignal_dom"/>
</dbReference>
<proteinExistence type="inferred from homology"/>
<evidence type="ECO:0000256" key="3">
    <source>
        <dbReference type="ARBA" id="ARBA00029447"/>
    </source>
</evidence>
<feature type="transmembrane region" description="Helical" evidence="6">
    <location>
        <begin position="169"/>
        <end position="188"/>
    </location>
</feature>
<dbReference type="CDD" id="cd11386">
    <property type="entry name" value="MCP_signal"/>
    <property type="match status" value="1"/>
</dbReference>
<dbReference type="GO" id="GO:0007165">
    <property type="term" value="P:signal transduction"/>
    <property type="evidence" value="ECO:0007669"/>
    <property type="project" value="UniProtKB-KW"/>
</dbReference>
<evidence type="ECO:0000259" key="7">
    <source>
        <dbReference type="PROSITE" id="PS50111"/>
    </source>
</evidence>
<dbReference type="GO" id="GO:0004888">
    <property type="term" value="F:transmembrane signaling receptor activity"/>
    <property type="evidence" value="ECO:0007669"/>
    <property type="project" value="InterPro"/>
</dbReference>
<name>A0A948TGU5_9GAMM</name>
<dbReference type="PRINTS" id="PR00260">
    <property type="entry name" value="CHEMTRNSDUCR"/>
</dbReference>
<dbReference type="InterPro" id="IPR013655">
    <property type="entry name" value="PAS_fold_3"/>
</dbReference>
<dbReference type="SUPFAM" id="SSF58104">
    <property type="entry name" value="Methyl-accepting chemotaxis protein (MCP) signaling domain"/>
    <property type="match status" value="1"/>
</dbReference>
<keyword evidence="6" id="KW-0472">Membrane</keyword>
<reference evidence="9" key="2">
    <citation type="submission" date="2021-04" db="EMBL/GenBank/DDBJ databases">
        <authorList>
            <person name="Gilroy R."/>
        </authorList>
    </citation>
    <scope>NUCLEOTIDE SEQUENCE</scope>
    <source>
        <strain evidence="9">378</strain>
    </source>
</reference>
<dbReference type="SMART" id="SM00283">
    <property type="entry name" value="MA"/>
    <property type="match status" value="1"/>
</dbReference>
<dbReference type="InterPro" id="IPR000014">
    <property type="entry name" value="PAS"/>
</dbReference>
<dbReference type="PROSITE" id="PS50112">
    <property type="entry name" value="PAS"/>
    <property type="match status" value="1"/>
</dbReference>
<dbReference type="GO" id="GO:0006935">
    <property type="term" value="P:chemotaxis"/>
    <property type="evidence" value="ECO:0007669"/>
    <property type="project" value="InterPro"/>
</dbReference>
<evidence type="ECO:0000259" key="8">
    <source>
        <dbReference type="PROSITE" id="PS50112"/>
    </source>
</evidence>
<dbReference type="PANTHER" id="PTHR32089:SF112">
    <property type="entry name" value="LYSOZYME-LIKE PROTEIN-RELATED"/>
    <property type="match status" value="1"/>
</dbReference>
<organism evidence="9 10">
    <name type="scientific">Candidatus Anaerobiospirillum pullicola</name>
    <dbReference type="NCBI Taxonomy" id="2838451"/>
    <lineage>
        <taxon>Bacteria</taxon>
        <taxon>Pseudomonadati</taxon>
        <taxon>Pseudomonadota</taxon>
        <taxon>Gammaproteobacteria</taxon>
        <taxon>Aeromonadales</taxon>
        <taxon>Succinivibrionaceae</taxon>
        <taxon>Anaerobiospirillum</taxon>
    </lineage>
</organism>
<comment type="caution">
    <text evidence="9">The sequence shown here is derived from an EMBL/GenBank/DDBJ whole genome shotgun (WGS) entry which is preliminary data.</text>
</comment>
<keyword evidence="6" id="KW-1133">Transmembrane helix</keyword>
<dbReference type="PANTHER" id="PTHR32089">
    <property type="entry name" value="METHYL-ACCEPTING CHEMOTAXIS PROTEIN MCPB"/>
    <property type="match status" value="1"/>
</dbReference>
<keyword evidence="5" id="KW-0175">Coiled coil</keyword>
<feature type="domain" description="Methyl-accepting transducer" evidence="7">
    <location>
        <begin position="262"/>
        <end position="484"/>
    </location>
</feature>
<dbReference type="PROSITE" id="PS50111">
    <property type="entry name" value="CHEMOTAXIS_TRANSDUC_2"/>
    <property type="match status" value="1"/>
</dbReference>
<dbReference type="NCBIfam" id="TIGR00229">
    <property type="entry name" value="sensory_box"/>
    <property type="match status" value="1"/>
</dbReference>
<dbReference type="InterPro" id="IPR004090">
    <property type="entry name" value="Chemotax_Me-accpt_rcpt"/>
</dbReference>
<dbReference type="Proteomes" id="UP000733611">
    <property type="component" value="Unassembled WGS sequence"/>
</dbReference>
<evidence type="ECO:0000313" key="10">
    <source>
        <dbReference type="Proteomes" id="UP000733611"/>
    </source>
</evidence>
<evidence type="ECO:0000256" key="2">
    <source>
        <dbReference type="ARBA" id="ARBA00023224"/>
    </source>
</evidence>
<comment type="subcellular location">
    <subcellularLocation>
        <location evidence="1">Membrane</location>
    </subcellularLocation>
</comment>
<protein>
    <submittedName>
        <fullName evidence="9">Methyl-accepting chemotaxis protein</fullName>
    </submittedName>
</protein>